<gene>
    <name evidence="3" type="ORF">EAJ03_05775</name>
    <name evidence="2" type="ORF">F2Z23_05780</name>
</gene>
<dbReference type="AlphaFoldDB" id="A0A4Q5H441"/>
<protein>
    <submittedName>
        <fullName evidence="3">Uncharacterized protein</fullName>
    </submittedName>
</protein>
<evidence type="ECO:0000313" key="3">
    <source>
        <dbReference type="EMBL" id="RYT76144.1"/>
    </source>
</evidence>
<dbReference type="EMBL" id="RCXL01000006">
    <property type="protein sequence ID" value="RYT76144.1"/>
    <property type="molecule type" value="Genomic_DNA"/>
</dbReference>
<feature type="compositionally biased region" description="Basic residues" evidence="1">
    <location>
        <begin position="49"/>
        <end position="59"/>
    </location>
</feature>
<comment type="caution">
    <text evidence="3">The sequence shown here is derived from an EMBL/GenBank/DDBJ whole genome shotgun (WGS) entry which is preliminary data.</text>
</comment>
<evidence type="ECO:0000313" key="5">
    <source>
        <dbReference type="Proteomes" id="UP000335496"/>
    </source>
</evidence>
<dbReference type="Proteomes" id="UP000291917">
    <property type="component" value="Unassembled WGS sequence"/>
</dbReference>
<evidence type="ECO:0000313" key="4">
    <source>
        <dbReference type="Proteomes" id="UP000291917"/>
    </source>
</evidence>
<organism evidence="3 4">
    <name type="scientific">Bacteroides eggerthii</name>
    <dbReference type="NCBI Taxonomy" id="28111"/>
    <lineage>
        <taxon>Bacteria</taxon>
        <taxon>Pseudomonadati</taxon>
        <taxon>Bacteroidota</taxon>
        <taxon>Bacteroidia</taxon>
        <taxon>Bacteroidales</taxon>
        <taxon>Bacteroidaceae</taxon>
        <taxon>Bacteroides</taxon>
    </lineage>
</organism>
<reference evidence="2 5" key="1">
    <citation type="journal article" date="2019" name="Nat. Med.">
        <title>A library of human gut bacterial isolates paired with longitudinal multiomics data enables mechanistic microbiome research.</title>
        <authorList>
            <person name="Poyet M."/>
            <person name="Groussin M."/>
            <person name="Gibbons S.M."/>
            <person name="Avila-Pacheco J."/>
            <person name="Jiang X."/>
            <person name="Kearney S.M."/>
            <person name="Perrotta A.R."/>
            <person name="Berdy B."/>
            <person name="Zhao S."/>
            <person name="Lieberman T.D."/>
            <person name="Swanson P.K."/>
            <person name="Smith M."/>
            <person name="Roesemann S."/>
            <person name="Alexander J.E."/>
            <person name="Rich S.A."/>
            <person name="Livny J."/>
            <person name="Vlamakis H."/>
            <person name="Clish C."/>
            <person name="Bullock K."/>
            <person name="Deik A."/>
            <person name="Scott J."/>
            <person name="Pierce K.A."/>
            <person name="Xavier R.J."/>
            <person name="Alm E.J."/>
        </authorList>
    </citation>
    <scope>NUCLEOTIDE SEQUENCE [LARGE SCALE GENOMIC DNA]</scope>
    <source>
        <strain evidence="2 5">BIOML-A1</strain>
    </source>
</reference>
<reference evidence="3 4" key="2">
    <citation type="journal article" date="2019" name="Science, e1252229">
        <title>Invertible promoters mediate bacterial phase variation, antibiotic resistance, and host adaptation in the gut.</title>
        <authorList>
            <person name="Jiang X."/>
            <person name="Hall A.B."/>
            <person name="Arthur T.D."/>
            <person name="Plichta D.R."/>
            <person name="Covington C.T."/>
            <person name="Poyet M."/>
            <person name="Crothers J."/>
            <person name="Moses P.L."/>
            <person name="Tolonen A.C."/>
            <person name="Vlamakis H."/>
            <person name="Alm E.J."/>
            <person name="Xavier R.J."/>
        </authorList>
    </citation>
    <scope>NUCLEOTIDE SEQUENCE [LARGE SCALE GENOMIC DNA]</scope>
    <source>
        <strain evidence="4">bj_0095</strain>
        <strain evidence="3">Bj_0095</strain>
    </source>
</reference>
<feature type="compositionally biased region" description="Basic and acidic residues" evidence="1">
    <location>
        <begin position="30"/>
        <end position="41"/>
    </location>
</feature>
<feature type="region of interest" description="Disordered" evidence="1">
    <location>
        <begin position="30"/>
        <end position="59"/>
    </location>
</feature>
<evidence type="ECO:0000313" key="2">
    <source>
        <dbReference type="EMBL" id="KAA5275199.1"/>
    </source>
</evidence>
<dbReference type="Proteomes" id="UP000335496">
    <property type="component" value="Unassembled WGS sequence"/>
</dbReference>
<evidence type="ECO:0000256" key="1">
    <source>
        <dbReference type="SAM" id="MobiDB-lite"/>
    </source>
</evidence>
<proteinExistence type="predicted"/>
<sequence>MYYIIRCNGKAAKEKCTVCKSRSRSSLYARHEGRAEREVHRMQGMTEKRKQKFAAMKKN</sequence>
<accession>A0A4Q5H441</accession>
<name>A0A4Q5H441_9BACE</name>
<dbReference type="EMBL" id="VVZX01000006">
    <property type="protein sequence ID" value="KAA5275199.1"/>
    <property type="molecule type" value="Genomic_DNA"/>
</dbReference>
<keyword evidence="5" id="KW-1185">Reference proteome</keyword>